<reference evidence="4" key="1">
    <citation type="submission" date="2022-08" db="EMBL/GenBank/DDBJ databases">
        <authorList>
            <person name="Marques A."/>
        </authorList>
    </citation>
    <scope>NUCLEOTIDE SEQUENCE</scope>
    <source>
        <strain evidence="4">RhyPub2mFocal</strain>
        <tissue evidence="4">Leaves</tissue>
    </source>
</reference>
<dbReference type="PANTHER" id="PTHR10827:SF101">
    <property type="entry name" value="CALCIUM-BINDING EF HAND FAMILY PROTEIN"/>
    <property type="match status" value="1"/>
</dbReference>
<dbReference type="InterPro" id="IPR002048">
    <property type="entry name" value="EF_hand_dom"/>
</dbReference>
<organism evidence="4 5">
    <name type="scientific">Rhynchospora pubera</name>
    <dbReference type="NCBI Taxonomy" id="906938"/>
    <lineage>
        <taxon>Eukaryota</taxon>
        <taxon>Viridiplantae</taxon>
        <taxon>Streptophyta</taxon>
        <taxon>Embryophyta</taxon>
        <taxon>Tracheophyta</taxon>
        <taxon>Spermatophyta</taxon>
        <taxon>Magnoliopsida</taxon>
        <taxon>Liliopsida</taxon>
        <taxon>Poales</taxon>
        <taxon>Cyperaceae</taxon>
        <taxon>Cyperoideae</taxon>
        <taxon>Rhynchosporeae</taxon>
        <taxon>Rhynchospora</taxon>
    </lineage>
</organism>
<feature type="domain" description="EF-hand" evidence="3">
    <location>
        <begin position="327"/>
        <end position="362"/>
    </location>
</feature>
<evidence type="ECO:0000256" key="1">
    <source>
        <dbReference type="ARBA" id="ARBA00022837"/>
    </source>
</evidence>
<feature type="transmembrane region" description="Helical" evidence="2">
    <location>
        <begin position="30"/>
        <end position="48"/>
    </location>
</feature>
<dbReference type="Pfam" id="PF13499">
    <property type="entry name" value="EF-hand_7"/>
    <property type="match status" value="1"/>
</dbReference>
<dbReference type="Proteomes" id="UP001140206">
    <property type="component" value="Chromosome 4"/>
</dbReference>
<dbReference type="InterPro" id="IPR018247">
    <property type="entry name" value="EF_Hand_1_Ca_BS"/>
</dbReference>
<dbReference type="GO" id="GO:0005509">
    <property type="term" value="F:calcium ion binding"/>
    <property type="evidence" value="ECO:0007669"/>
    <property type="project" value="InterPro"/>
</dbReference>
<dbReference type="Pfam" id="PF13833">
    <property type="entry name" value="EF-hand_8"/>
    <property type="match status" value="1"/>
</dbReference>
<dbReference type="PANTHER" id="PTHR10827">
    <property type="entry name" value="RETICULOCALBIN"/>
    <property type="match status" value="1"/>
</dbReference>
<gene>
    <name evidence="4" type="ORF">LUZ62_078672</name>
</gene>
<keyword evidence="1" id="KW-0106">Calcium</keyword>
<dbReference type="PROSITE" id="PS00018">
    <property type="entry name" value="EF_HAND_1"/>
    <property type="match status" value="5"/>
</dbReference>
<keyword evidence="2" id="KW-0472">Membrane</keyword>
<dbReference type="AlphaFoldDB" id="A0AAV8DP69"/>
<dbReference type="SUPFAM" id="SSF47473">
    <property type="entry name" value="EF-hand"/>
    <property type="match status" value="2"/>
</dbReference>
<evidence type="ECO:0000313" key="4">
    <source>
        <dbReference type="EMBL" id="KAJ4768297.1"/>
    </source>
</evidence>
<keyword evidence="5" id="KW-1185">Reference proteome</keyword>
<dbReference type="InterPro" id="IPR011992">
    <property type="entry name" value="EF-hand-dom_pair"/>
</dbReference>
<keyword evidence="2" id="KW-1133">Transmembrane helix</keyword>
<keyword evidence="2" id="KW-0812">Transmembrane</keyword>
<proteinExistence type="predicted"/>
<dbReference type="Gene3D" id="1.10.238.10">
    <property type="entry name" value="EF-hand"/>
    <property type="match status" value="3"/>
</dbReference>
<dbReference type="GO" id="GO:0005783">
    <property type="term" value="C:endoplasmic reticulum"/>
    <property type="evidence" value="ECO:0007669"/>
    <property type="project" value="TreeGrafter"/>
</dbReference>
<dbReference type="PROSITE" id="PS50222">
    <property type="entry name" value="EF_HAND_2"/>
    <property type="match status" value="2"/>
</dbReference>
<protein>
    <submittedName>
        <fullName evidence="4">Calcium-binding EF hand family protein</fullName>
    </submittedName>
</protein>
<evidence type="ECO:0000256" key="2">
    <source>
        <dbReference type="SAM" id="Phobius"/>
    </source>
</evidence>
<feature type="transmembrane region" description="Helical" evidence="2">
    <location>
        <begin position="238"/>
        <end position="262"/>
    </location>
</feature>
<feature type="domain" description="EF-hand" evidence="3">
    <location>
        <begin position="286"/>
        <end position="316"/>
    </location>
</feature>
<evidence type="ECO:0000313" key="5">
    <source>
        <dbReference type="Proteomes" id="UP001140206"/>
    </source>
</evidence>
<dbReference type="EMBL" id="JAMFTS010000004">
    <property type="protein sequence ID" value="KAJ4768297.1"/>
    <property type="molecule type" value="Genomic_DNA"/>
</dbReference>
<accession>A0AAV8DP69</accession>
<dbReference type="Pfam" id="PF13202">
    <property type="entry name" value="EF-hand_5"/>
    <property type="match status" value="1"/>
</dbReference>
<dbReference type="SMART" id="SM00054">
    <property type="entry name" value="EFh"/>
    <property type="match status" value="5"/>
</dbReference>
<sequence>MNQAVIPSPKFRHQLHCSTSPTMAKASPTVLFLSLTFVVLLYVLLASFPHKATTFHHRHRRLNLRSHVANSRSGNHTAVIFDPLVADFEQRFEDRQWEQDHFHFENDAHDDMSHMNEWEEYMKAENFINDEESFNITDRIIQLFPLIDVSPSDGRVSAQELATWHLNQGMKQMLHRTEREMQFHDKDKDGFISFSEYEPPAWASSLHDDKSGFWGEEHFNASDVDGNGLLNLTEFNEYIPLIVFTISIINTLCLSFQIVLLISDIITYRFLHPSEESNPKTTKWLCKEIIRQRDSDKDGKLDFKEFLSSMYENIKDLDLDHAASHDSSDSRSKDLFMQLDLNHDGYLSEDEVMPTIAKLHPSEIHYAKDQAKYIMSVVDVDNDGFLSLKEMIDNEYAFYGTVFQDEEDIDYYHDEFR</sequence>
<name>A0AAV8DP69_9POAL</name>
<comment type="caution">
    <text evidence="4">The sequence shown here is derived from an EMBL/GenBank/DDBJ whole genome shotgun (WGS) entry which is preliminary data.</text>
</comment>
<evidence type="ECO:0000259" key="3">
    <source>
        <dbReference type="PROSITE" id="PS50222"/>
    </source>
</evidence>